<proteinExistence type="predicted"/>
<dbReference type="AlphaFoldDB" id="B8DMC1"/>
<gene>
    <name evidence="2" type="ordered locus">DvMF_1821</name>
</gene>
<dbReference type="HOGENOM" id="CLU_1649435_0_0_7"/>
<dbReference type="SUPFAM" id="SSF69635">
    <property type="entry name" value="Type III secretory system chaperone-like"/>
    <property type="match status" value="1"/>
</dbReference>
<evidence type="ECO:0000313" key="2">
    <source>
        <dbReference type="EMBL" id="ACL08765.1"/>
    </source>
</evidence>
<name>B8DMC1_NITV9</name>
<reference evidence="2" key="1">
    <citation type="submission" date="2008-10" db="EMBL/GenBank/DDBJ databases">
        <title>Complete sequence of Desulfovibrio vulgaris str. 'Miyazaki F'.</title>
        <authorList>
            <person name="Lucas S."/>
            <person name="Copeland A."/>
            <person name="Lapidus A."/>
            <person name="Glavina del Rio T."/>
            <person name="Dalin E."/>
            <person name="Tice H."/>
            <person name="Bruce D."/>
            <person name="Goodwin L."/>
            <person name="Pitluck S."/>
            <person name="Sims D."/>
            <person name="Brettin T."/>
            <person name="Detter J.C."/>
            <person name="Han C."/>
            <person name="Larimer F."/>
            <person name="Land M."/>
            <person name="Hauser L."/>
            <person name="Kyrpides N."/>
            <person name="Mikhailova N."/>
            <person name="Hazen T.C."/>
            <person name="Richardson P."/>
        </authorList>
    </citation>
    <scope>NUCLEOTIDE SEQUENCE</scope>
    <source>
        <strain evidence="2">Miyazaki F</strain>
    </source>
</reference>
<dbReference type="Gene3D" id="3.30.1460.10">
    <property type="match status" value="1"/>
</dbReference>
<sequence length="160" mass="17030">MQDAFGSLMRGVGERLLQGELSIDNGVSVVIGIDDMLVSAYHLEGPDQVLLYTEVAPLPAEGRQALYAALLEGQTFFRDTAGATLSVNAEAGSVLLQMVLPLRLLDVEVMLRILENFVQVGRHWRAVCSRLAGQQQDSGTGAASGDEAAPPLPPGAMLRV</sequence>
<accession>B8DMC1</accession>
<dbReference type="eggNOG" id="ENOG503142B">
    <property type="taxonomic scope" value="Bacteria"/>
</dbReference>
<dbReference type="KEGG" id="dvm:DvMF_1821"/>
<dbReference type="CDD" id="cd16364">
    <property type="entry name" value="T3SC_I-like"/>
    <property type="match status" value="1"/>
</dbReference>
<dbReference type="InterPro" id="IPR010261">
    <property type="entry name" value="Tir_chaperone"/>
</dbReference>
<organism evidence="2">
    <name type="scientific">Nitratidesulfovibrio vulgaris (strain DSM 19637 / Miyazaki F)</name>
    <name type="common">Desulfovibrio vulgaris</name>
    <dbReference type="NCBI Taxonomy" id="883"/>
    <lineage>
        <taxon>Bacteria</taxon>
        <taxon>Pseudomonadati</taxon>
        <taxon>Thermodesulfobacteriota</taxon>
        <taxon>Desulfovibrionia</taxon>
        <taxon>Desulfovibrionales</taxon>
        <taxon>Desulfovibrionaceae</taxon>
        <taxon>Nitratidesulfovibrio</taxon>
    </lineage>
</organism>
<evidence type="ECO:0000256" key="1">
    <source>
        <dbReference type="SAM" id="MobiDB-lite"/>
    </source>
</evidence>
<feature type="region of interest" description="Disordered" evidence="1">
    <location>
        <begin position="135"/>
        <end position="160"/>
    </location>
</feature>
<dbReference type="OrthoDB" id="5455207at2"/>
<dbReference type="EMBL" id="CP001197">
    <property type="protein sequence ID" value="ACL08765.1"/>
    <property type="molecule type" value="Genomic_DNA"/>
</dbReference>
<dbReference type="Pfam" id="PF05932">
    <property type="entry name" value="CesT"/>
    <property type="match status" value="1"/>
</dbReference>
<protein>
    <submittedName>
        <fullName evidence="2">Tir chaperone family protein</fullName>
    </submittedName>
</protein>
<dbReference type="STRING" id="883.DvMF_1821"/>
<dbReference type="GO" id="GO:0030254">
    <property type="term" value="P:protein secretion by the type III secretion system"/>
    <property type="evidence" value="ECO:0007669"/>
    <property type="project" value="InterPro"/>
</dbReference>